<dbReference type="EMBL" id="CP114584">
    <property type="protein sequence ID" value="WBA15753.1"/>
    <property type="molecule type" value="Genomic_DNA"/>
</dbReference>
<dbReference type="RefSeq" id="WP_269598338.1">
    <property type="nucleotide sequence ID" value="NZ_CP114584.1"/>
</dbReference>
<evidence type="ECO:0000256" key="1">
    <source>
        <dbReference type="SAM" id="Coils"/>
    </source>
</evidence>
<accession>A0ABY7LEU9</accession>
<gene>
    <name evidence="3" type="ORF">N7E60_05655</name>
</gene>
<sequence>MFDELTKSLKSVLYERVSSPLLGSVGLVWLAYNWKPVFYFLLSDEIVEKRIDHIATNYTSFDHNFLYPVLIGGAISIFYPVISFFPFWVAEQIQHIQRNLKQKLSMSQLLTLEQSMALRAELVTKEKRIKSIVADSQTLRAELERQVKNLTDENTDLYHRLSELDIIDPDADPREVVLSSLEKKVLQSHTGMKDDYVQIAEDLASHLDENLDDVEIALNSLKRRKFLNESEYEADKYGYTLSKLGRKYLGYQKAQLAEKVPNNSMQSTADASTD</sequence>
<keyword evidence="2" id="KW-0472">Membrane</keyword>
<organism evidence="3 4">
    <name type="scientific">Salinivibrio proteolyticus</name>
    <dbReference type="NCBI Taxonomy" id="334715"/>
    <lineage>
        <taxon>Bacteria</taxon>
        <taxon>Pseudomonadati</taxon>
        <taxon>Pseudomonadota</taxon>
        <taxon>Gammaproteobacteria</taxon>
        <taxon>Vibrionales</taxon>
        <taxon>Vibrionaceae</taxon>
        <taxon>Salinivibrio</taxon>
    </lineage>
</organism>
<name>A0ABY7LEU9_9GAMM</name>
<evidence type="ECO:0000256" key="2">
    <source>
        <dbReference type="SAM" id="Phobius"/>
    </source>
</evidence>
<proteinExistence type="predicted"/>
<evidence type="ECO:0000313" key="3">
    <source>
        <dbReference type="EMBL" id="WBA15753.1"/>
    </source>
</evidence>
<protein>
    <submittedName>
        <fullName evidence="3">Uncharacterized protein</fullName>
    </submittedName>
</protein>
<dbReference type="Proteomes" id="UP001164676">
    <property type="component" value="Chromosome"/>
</dbReference>
<feature type="transmembrane region" description="Helical" evidence="2">
    <location>
        <begin position="65"/>
        <end position="89"/>
    </location>
</feature>
<keyword evidence="2" id="KW-0812">Transmembrane</keyword>
<keyword evidence="1" id="KW-0175">Coiled coil</keyword>
<feature type="coiled-coil region" evidence="1">
    <location>
        <begin position="133"/>
        <end position="160"/>
    </location>
</feature>
<keyword evidence="2" id="KW-1133">Transmembrane helix</keyword>
<evidence type="ECO:0000313" key="4">
    <source>
        <dbReference type="Proteomes" id="UP001164676"/>
    </source>
</evidence>
<reference evidence="3" key="1">
    <citation type="submission" date="2022-09" db="EMBL/GenBank/DDBJ databases">
        <authorList>
            <person name="Li Z.-J."/>
        </authorList>
    </citation>
    <scope>NUCLEOTIDE SEQUENCE</scope>
    <source>
        <strain evidence="3">TGB10</strain>
    </source>
</reference>
<keyword evidence="4" id="KW-1185">Reference proteome</keyword>
<feature type="transmembrane region" description="Helical" evidence="2">
    <location>
        <begin position="12"/>
        <end position="32"/>
    </location>
</feature>